<evidence type="ECO:0000313" key="3">
    <source>
        <dbReference type="Proteomes" id="UP000727407"/>
    </source>
</evidence>
<protein>
    <submittedName>
        <fullName evidence="2">Uncharacterized protein</fullName>
    </submittedName>
</protein>
<feature type="region of interest" description="Disordered" evidence="1">
    <location>
        <begin position="40"/>
        <end position="73"/>
    </location>
</feature>
<evidence type="ECO:0000256" key="1">
    <source>
        <dbReference type="SAM" id="MobiDB-lite"/>
    </source>
</evidence>
<sequence length="73" mass="8618">MRRSDWNCGVTRRRDWRQFLFSLLVRPACRSLTTRWRRSARFPKGKGSRDGSRDRPYINTPSAINEESDSRSG</sequence>
<name>A0A8J4UDM8_CLAMG</name>
<organism evidence="2 3">
    <name type="scientific">Clarias magur</name>
    <name type="common">Asian catfish</name>
    <name type="synonym">Macropteronotus magur</name>
    <dbReference type="NCBI Taxonomy" id="1594786"/>
    <lineage>
        <taxon>Eukaryota</taxon>
        <taxon>Metazoa</taxon>
        <taxon>Chordata</taxon>
        <taxon>Craniata</taxon>
        <taxon>Vertebrata</taxon>
        <taxon>Euteleostomi</taxon>
        <taxon>Actinopterygii</taxon>
        <taxon>Neopterygii</taxon>
        <taxon>Teleostei</taxon>
        <taxon>Ostariophysi</taxon>
        <taxon>Siluriformes</taxon>
        <taxon>Clariidae</taxon>
        <taxon>Clarias</taxon>
    </lineage>
</organism>
<dbReference type="Proteomes" id="UP000727407">
    <property type="component" value="Unassembled WGS sequence"/>
</dbReference>
<comment type="caution">
    <text evidence="2">The sequence shown here is derived from an EMBL/GenBank/DDBJ whole genome shotgun (WGS) entry which is preliminary data.</text>
</comment>
<feature type="compositionally biased region" description="Basic and acidic residues" evidence="1">
    <location>
        <begin position="47"/>
        <end position="56"/>
    </location>
</feature>
<dbReference type="EMBL" id="QNUK01000324">
    <property type="protein sequence ID" value="KAF5895407.1"/>
    <property type="molecule type" value="Genomic_DNA"/>
</dbReference>
<feature type="non-terminal residue" evidence="2">
    <location>
        <position position="73"/>
    </location>
</feature>
<proteinExistence type="predicted"/>
<accession>A0A8J4UDM8</accession>
<evidence type="ECO:0000313" key="2">
    <source>
        <dbReference type="EMBL" id="KAF5895407.1"/>
    </source>
</evidence>
<dbReference type="AlphaFoldDB" id="A0A8J4UDM8"/>
<reference evidence="2" key="1">
    <citation type="submission" date="2020-07" db="EMBL/GenBank/DDBJ databases">
        <title>Clarias magur genome sequencing, assembly and annotation.</title>
        <authorList>
            <person name="Kushwaha B."/>
            <person name="Kumar R."/>
            <person name="Das P."/>
            <person name="Joshi C.G."/>
            <person name="Kumar D."/>
            <person name="Nagpure N.S."/>
            <person name="Pandey M."/>
            <person name="Agarwal S."/>
            <person name="Srivastava S."/>
            <person name="Singh M."/>
            <person name="Sahoo L."/>
            <person name="Jayasankar P."/>
            <person name="Meher P.K."/>
            <person name="Koringa P.G."/>
            <person name="Iquebal M.A."/>
            <person name="Das S.P."/>
            <person name="Bit A."/>
            <person name="Patnaik S."/>
            <person name="Patel N."/>
            <person name="Shah T.M."/>
            <person name="Hinsu A."/>
            <person name="Jena J.K."/>
        </authorList>
    </citation>
    <scope>NUCLEOTIDE SEQUENCE</scope>
    <source>
        <strain evidence="2">CIFAMagur01</strain>
        <tissue evidence="2">Testis</tissue>
    </source>
</reference>
<gene>
    <name evidence="2" type="ORF">DAT39_014873</name>
</gene>
<keyword evidence="3" id="KW-1185">Reference proteome</keyword>